<organism evidence="1 2">
    <name type="scientific">Rhizoctonia solani</name>
    <dbReference type="NCBI Taxonomy" id="456999"/>
    <lineage>
        <taxon>Eukaryota</taxon>
        <taxon>Fungi</taxon>
        <taxon>Dikarya</taxon>
        <taxon>Basidiomycota</taxon>
        <taxon>Agaricomycotina</taxon>
        <taxon>Agaricomycetes</taxon>
        <taxon>Cantharellales</taxon>
        <taxon>Ceratobasidiaceae</taxon>
        <taxon>Rhizoctonia</taxon>
    </lineage>
</organism>
<gene>
    <name evidence="1" type="ORF">RDB_LOCUS1228</name>
</gene>
<accession>A0A8H2WYX8</accession>
<dbReference type="InterPro" id="IPR023696">
    <property type="entry name" value="Ureohydrolase_dom_sf"/>
</dbReference>
<evidence type="ECO:0000313" key="2">
    <source>
        <dbReference type="Proteomes" id="UP000663861"/>
    </source>
</evidence>
<dbReference type="InterPro" id="IPR037138">
    <property type="entry name" value="His_deacetylse_dom_sf"/>
</dbReference>
<sequence length="89" mass="9749">MILNPAHSGGYNSPNAARAWSYLTSIITGQPLSVNDDIPDHGAFLQYAPSFVLDVPAGNMPDENTEQDLTEIESSYDILIERIRRAQSA</sequence>
<comment type="caution">
    <text evidence="1">The sequence shown here is derived from an EMBL/GenBank/DDBJ whole genome shotgun (WGS) entry which is preliminary data.</text>
</comment>
<dbReference type="EMBL" id="CAJMWY010000018">
    <property type="protein sequence ID" value="CAE6410239.1"/>
    <property type="molecule type" value="Genomic_DNA"/>
</dbReference>
<proteinExistence type="predicted"/>
<name>A0A8H2WYX8_9AGAM</name>
<dbReference type="PANTHER" id="PTHR48252:SF77">
    <property type="entry name" value="HISTONE DEACETYLASE DOMAIN-CONTAINING PROTEIN"/>
    <property type="match status" value="1"/>
</dbReference>
<dbReference type="SUPFAM" id="SSF52768">
    <property type="entry name" value="Arginase/deacetylase"/>
    <property type="match status" value="1"/>
</dbReference>
<dbReference type="PANTHER" id="PTHR48252">
    <property type="entry name" value="HISTONE DEACETYLASE 2-RELATED"/>
    <property type="match status" value="1"/>
</dbReference>
<protein>
    <submittedName>
        <fullName evidence="1">Uncharacterized protein</fullName>
    </submittedName>
</protein>
<dbReference type="Gene3D" id="3.40.800.20">
    <property type="entry name" value="Histone deacetylase domain"/>
    <property type="match status" value="1"/>
</dbReference>
<dbReference type="Proteomes" id="UP000663861">
    <property type="component" value="Unassembled WGS sequence"/>
</dbReference>
<reference evidence="1" key="1">
    <citation type="submission" date="2021-01" db="EMBL/GenBank/DDBJ databases">
        <authorList>
            <person name="Kaushik A."/>
        </authorList>
    </citation>
    <scope>NUCLEOTIDE SEQUENCE</scope>
    <source>
        <strain evidence="1">AG4-RS23</strain>
    </source>
</reference>
<evidence type="ECO:0000313" key="1">
    <source>
        <dbReference type="EMBL" id="CAE6410239.1"/>
    </source>
</evidence>
<dbReference type="AlphaFoldDB" id="A0A8H2WYX8"/>